<evidence type="ECO:0000313" key="1">
    <source>
        <dbReference type="EMBL" id="CAG8794153.1"/>
    </source>
</evidence>
<dbReference type="Proteomes" id="UP000789366">
    <property type="component" value="Unassembled WGS sequence"/>
</dbReference>
<feature type="non-terminal residue" evidence="1">
    <location>
        <position position="1"/>
    </location>
</feature>
<dbReference type="EMBL" id="CAJVPW010072160">
    <property type="protein sequence ID" value="CAG8794153.1"/>
    <property type="molecule type" value="Genomic_DNA"/>
</dbReference>
<reference evidence="1" key="1">
    <citation type="submission" date="2021-06" db="EMBL/GenBank/DDBJ databases">
        <authorList>
            <person name="Kallberg Y."/>
            <person name="Tangrot J."/>
            <person name="Rosling A."/>
        </authorList>
    </citation>
    <scope>NUCLEOTIDE SEQUENCE</scope>
    <source>
        <strain evidence="1">28 12/20/2015</strain>
    </source>
</reference>
<gene>
    <name evidence="1" type="ORF">SPELUC_LOCUS17498</name>
</gene>
<keyword evidence="2" id="KW-1185">Reference proteome</keyword>
<protein>
    <submittedName>
        <fullName evidence="1">10623_t:CDS:1</fullName>
    </submittedName>
</protein>
<evidence type="ECO:0000313" key="2">
    <source>
        <dbReference type="Proteomes" id="UP000789366"/>
    </source>
</evidence>
<sequence>LNNSPVKNKICVCFYYQIIDKIKEHVNLLKNKKDKLEKDDENKKRREHDNNILKEMNKKIKDEKYEKLIKELRKENSELIKKINIIENQNKEINEKLESQIEKLDLIL</sequence>
<feature type="non-terminal residue" evidence="1">
    <location>
        <position position="108"/>
    </location>
</feature>
<comment type="caution">
    <text evidence="1">The sequence shown here is derived from an EMBL/GenBank/DDBJ whole genome shotgun (WGS) entry which is preliminary data.</text>
</comment>
<organism evidence="1 2">
    <name type="scientific">Cetraspora pellucida</name>
    <dbReference type="NCBI Taxonomy" id="1433469"/>
    <lineage>
        <taxon>Eukaryota</taxon>
        <taxon>Fungi</taxon>
        <taxon>Fungi incertae sedis</taxon>
        <taxon>Mucoromycota</taxon>
        <taxon>Glomeromycotina</taxon>
        <taxon>Glomeromycetes</taxon>
        <taxon>Diversisporales</taxon>
        <taxon>Gigasporaceae</taxon>
        <taxon>Cetraspora</taxon>
    </lineage>
</organism>
<accession>A0ACA9RIH9</accession>
<proteinExistence type="predicted"/>
<name>A0ACA9RIH9_9GLOM</name>